<evidence type="ECO:0000256" key="6">
    <source>
        <dbReference type="ARBA" id="ARBA00023143"/>
    </source>
</evidence>
<protein>
    <recommendedName>
        <fullName evidence="4 7">Flagellar hook-associated protein 1</fullName>
        <shortName evidence="7">HAP1</shortName>
    </recommendedName>
</protein>
<keyword evidence="6 7" id="KW-0975">Bacterial flagellum</keyword>
<accession>A0ABR8TM58</accession>
<evidence type="ECO:0000256" key="7">
    <source>
        <dbReference type="RuleBase" id="RU362065"/>
    </source>
</evidence>
<dbReference type="InterPro" id="IPR053927">
    <property type="entry name" value="FlgK_helical"/>
</dbReference>
<feature type="domain" description="Flagellar basal-body/hook protein C-terminal" evidence="9">
    <location>
        <begin position="416"/>
        <end position="454"/>
    </location>
</feature>
<dbReference type="Pfam" id="PF22638">
    <property type="entry name" value="FlgK_D1"/>
    <property type="match status" value="1"/>
</dbReference>
<evidence type="ECO:0000313" key="12">
    <source>
        <dbReference type="Proteomes" id="UP000611945"/>
    </source>
</evidence>
<evidence type="ECO:0000256" key="2">
    <source>
        <dbReference type="ARBA" id="ARBA00004613"/>
    </source>
</evidence>
<keyword evidence="11" id="KW-0282">Flagellum</keyword>
<dbReference type="InterPro" id="IPR001444">
    <property type="entry name" value="Flag_bb_rod_N"/>
</dbReference>
<dbReference type="RefSeq" id="WP_251835629.1">
    <property type="nucleotide sequence ID" value="NZ_JACSQG010000002.1"/>
</dbReference>
<dbReference type="Proteomes" id="UP000611945">
    <property type="component" value="Unassembled WGS sequence"/>
</dbReference>
<dbReference type="Pfam" id="PF06429">
    <property type="entry name" value="Flg_bbr_C"/>
    <property type="match status" value="1"/>
</dbReference>
<evidence type="ECO:0000259" key="9">
    <source>
        <dbReference type="Pfam" id="PF06429"/>
    </source>
</evidence>
<feature type="domain" description="Flagellar hook-associated protein FlgK helical" evidence="10">
    <location>
        <begin position="92"/>
        <end position="320"/>
    </location>
</feature>
<evidence type="ECO:0000256" key="3">
    <source>
        <dbReference type="ARBA" id="ARBA00009677"/>
    </source>
</evidence>
<dbReference type="InterPro" id="IPR002371">
    <property type="entry name" value="FlgK"/>
</dbReference>
<feature type="domain" description="Flagellar basal body rod protein N-terminal" evidence="8">
    <location>
        <begin position="6"/>
        <end position="34"/>
    </location>
</feature>
<dbReference type="Pfam" id="PF00460">
    <property type="entry name" value="Flg_bb_rod"/>
    <property type="match status" value="1"/>
</dbReference>
<evidence type="ECO:0000256" key="5">
    <source>
        <dbReference type="ARBA" id="ARBA00022525"/>
    </source>
</evidence>
<dbReference type="InterPro" id="IPR010930">
    <property type="entry name" value="Flg_bb/hook_C_dom"/>
</dbReference>
<sequence>MSLMSQIGMSGVRASQTALTTTSQNVANVNTPGFSRLRTEQMSLSGHTTLSGGRGVEITTIRRIADDYVNRQLWRSTSEQGINSSRQQYLVALEQMMASEGSNISGGLDDLYAALNATTSTPDSIALRQQILNEAGALTQRFNGLSNNIELQLKAVRGQREAMVTELNGLTGNIAELNKRIGYADATNGDSKALRDQRDSLVQSLAELADIRVGEAADGSFSVSLANGQPLVAGATAATVSLSAGADNEQDFKLSFAGTEFPMARDGWGGKLGGLHDAEYNSLRSIQGSINQMAGELATQFNTVLASGTDLDGNPGKPLFVYDPTSISQVLTVASLSPRELAFSASGANAAQGNNETLLELIQLKNATVTVDGNTSTLNDAYASLLGKVASQSRQGQADLETATSVLAQVQAQRDSISAVSLDEEGVNLMNFQQAYQANLKVISTARDLFDSMLAVF</sequence>
<proteinExistence type="inferred from homology"/>
<dbReference type="PANTHER" id="PTHR30033">
    <property type="entry name" value="FLAGELLAR HOOK-ASSOCIATED PROTEIN 1"/>
    <property type="match status" value="1"/>
</dbReference>
<comment type="subcellular location">
    <subcellularLocation>
        <location evidence="1 7">Bacterial flagellum</location>
    </subcellularLocation>
    <subcellularLocation>
        <location evidence="2 7">Secreted</location>
    </subcellularLocation>
</comment>
<comment type="caution">
    <text evidence="11">The sequence shown here is derived from an EMBL/GenBank/DDBJ whole genome shotgun (WGS) entry which is preliminary data.</text>
</comment>
<reference evidence="11 12" key="1">
    <citation type="submission" date="2020-08" db="EMBL/GenBank/DDBJ databases">
        <title>A Genomic Blueprint of the Chicken Gut Microbiome.</title>
        <authorList>
            <person name="Gilroy R."/>
            <person name="Ravi A."/>
            <person name="Getino M."/>
            <person name="Pursley I."/>
            <person name="Horton D.L."/>
            <person name="Alikhan N.-F."/>
            <person name="Baker D."/>
            <person name="Gharbi K."/>
            <person name="Hall N."/>
            <person name="Watson M."/>
            <person name="Adriaenssens E.M."/>
            <person name="Foster-Nyarko E."/>
            <person name="Jarju S."/>
            <person name="Secka A."/>
            <person name="Antonio M."/>
            <person name="Oren A."/>
            <person name="Chaudhuri R."/>
            <person name="La Ragione R.M."/>
            <person name="Hildebrand F."/>
            <person name="Pallen M.J."/>
        </authorList>
    </citation>
    <scope>NUCLEOTIDE SEQUENCE [LARGE SCALE GENOMIC DNA]</scope>
    <source>
        <strain evidence="11 12">Sa2CUA2</strain>
    </source>
</reference>
<dbReference type="PRINTS" id="PR01005">
    <property type="entry name" value="FLGHOOKAP1"/>
</dbReference>
<organism evidence="11 12">
    <name type="scientific">Serpens gallinarum</name>
    <dbReference type="NCBI Taxonomy" id="2763075"/>
    <lineage>
        <taxon>Bacteria</taxon>
        <taxon>Pseudomonadati</taxon>
        <taxon>Pseudomonadota</taxon>
        <taxon>Gammaproteobacteria</taxon>
        <taxon>Pseudomonadales</taxon>
        <taxon>Pseudomonadaceae</taxon>
        <taxon>Pseudomonas</taxon>
    </lineage>
</organism>
<gene>
    <name evidence="7 11" type="primary">flgK</name>
    <name evidence="11" type="ORF">H9642_06600</name>
</gene>
<evidence type="ECO:0000259" key="8">
    <source>
        <dbReference type="Pfam" id="PF00460"/>
    </source>
</evidence>
<evidence type="ECO:0000313" key="11">
    <source>
        <dbReference type="EMBL" id="MBD7976857.1"/>
    </source>
</evidence>
<keyword evidence="11" id="KW-0969">Cilium</keyword>
<keyword evidence="12" id="KW-1185">Reference proteome</keyword>
<evidence type="ECO:0000259" key="10">
    <source>
        <dbReference type="Pfam" id="PF22638"/>
    </source>
</evidence>
<comment type="similarity">
    <text evidence="3 7">Belongs to the flagella basal body rod proteins family.</text>
</comment>
<keyword evidence="5 7" id="KW-0964">Secreted</keyword>
<dbReference type="SUPFAM" id="SSF64518">
    <property type="entry name" value="Phase 1 flagellin"/>
    <property type="match status" value="1"/>
</dbReference>
<keyword evidence="11" id="KW-0966">Cell projection</keyword>
<evidence type="ECO:0000256" key="4">
    <source>
        <dbReference type="ARBA" id="ARBA00016244"/>
    </source>
</evidence>
<dbReference type="NCBIfam" id="TIGR02492">
    <property type="entry name" value="flgK_ends"/>
    <property type="match status" value="1"/>
</dbReference>
<dbReference type="EMBL" id="JACSQG010000002">
    <property type="protein sequence ID" value="MBD7976857.1"/>
    <property type="molecule type" value="Genomic_DNA"/>
</dbReference>
<dbReference type="PANTHER" id="PTHR30033:SF1">
    <property type="entry name" value="FLAGELLAR HOOK-ASSOCIATED PROTEIN 1"/>
    <property type="match status" value="1"/>
</dbReference>
<name>A0ABR8TM58_9PSED</name>
<evidence type="ECO:0000256" key="1">
    <source>
        <dbReference type="ARBA" id="ARBA00004365"/>
    </source>
</evidence>